<feature type="modified residue" description="N6-(pyridoxal phosphate)lysine" evidence="7">
    <location>
        <position position="266"/>
    </location>
</feature>
<dbReference type="HAMAP" id="MF_00375">
    <property type="entry name" value="HemL_aminotrans_3"/>
    <property type="match status" value="1"/>
</dbReference>
<accession>A0A445MZE3</accession>
<dbReference type="Gene3D" id="3.40.640.10">
    <property type="entry name" value="Type I PLP-dependent aspartate aminotransferase-like (Major domain)"/>
    <property type="match status" value="1"/>
</dbReference>
<dbReference type="FunFam" id="3.40.640.10:FF:000021">
    <property type="entry name" value="Glutamate-1-semialdehyde 2,1-aminomutase"/>
    <property type="match status" value="1"/>
</dbReference>
<dbReference type="GO" id="GO:0030170">
    <property type="term" value="F:pyridoxal phosphate binding"/>
    <property type="evidence" value="ECO:0007669"/>
    <property type="project" value="InterPro"/>
</dbReference>
<evidence type="ECO:0000256" key="6">
    <source>
        <dbReference type="ARBA" id="ARBA00023244"/>
    </source>
</evidence>
<comment type="subcellular location">
    <subcellularLocation>
        <location evidence="7">Cytoplasm</location>
    </subcellularLocation>
</comment>
<dbReference type="UniPathway" id="UPA00251">
    <property type="reaction ID" value="UER00317"/>
</dbReference>
<comment type="subunit">
    <text evidence="7">Homodimer.</text>
</comment>
<comment type="catalytic activity">
    <reaction evidence="7">
        <text>(S)-4-amino-5-oxopentanoate = 5-aminolevulinate</text>
        <dbReference type="Rhea" id="RHEA:14265"/>
        <dbReference type="ChEBI" id="CHEBI:57501"/>
        <dbReference type="ChEBI" id="CHEBI:356416"/>
        <dbReference type="EC" id="5.4.3.8"/>
    </reaction>
</comment>
<keyword evidence="4 7" id="KW-0663">Pyridoxal phosphate</keyword>
<name>A0A445MZE3_9BACT</name>
<evidence type="ECO:0000313" key="8">
    <source>
        <dbReference type="EMBL" id="SPD74857.1"/>
    </source>
</evidence>
<reference evidence="8" key="1">
    <citation type="submission" date="2018-01" db="EMBL/GenBank/DDBJ databases">
        <authorList>
            <person name="Regsiter A."/>
            <person name="William W."/>
        </authorList>
    </citation>
    <scope>NUCLEOTIDE SEQUENCE</scope>
    <source>
        <strain evidence="8">TRIP AH-1</strain>
    </source>
</reference>
<dbReference type="GO" id="GO:0006782">
    <property type="term" value="P:protoporphyrinogen IX biosynthetic process"/>
    <property type="evidence" value="ECO:0007669"/>
    <property type="project" value="UniProtKB-UniRule"/>
</dbReference>
<sequence length="429" mass="45369">MRDRSGLLFEMAKKYIPGGVNSPVRAGNAVGIDPPFIVDAKGCTITDADGNQYIDYVCSWGPMILGHADPYVVQAISEALGHGTSYGAPTEIEIEMAKTITEMVPSIEMVRMVNSGTEAGMSAIRLARGFTGRDKIVKFEGCYHGHADSLLVAAGSGVATLGIPGSPGVPKDLAGHTITLPFNNIDAVDYAFSRFGPDIAAIIVEPVPGNMGVIVPDQGFLRGLREITSSQGALLIFDEVISGFRVAPGGAQELYGIMPDLTCLGKIIGGGLPVGAYGGRKDIMMRMAPVGDIYQAGTLSGNPLAMAAGLATLTRLKQKGIYSDLEKKGEMLFSGLEEAARMNNIKVTVNRVGSMGSFFFTPDPVIDFASAKASNALLFKRYYAAMLDHGIYLAPSPFEAAFLSTAHGEKEIRKTIECAAPAFKAVKTD</sequence>
<keyword evidence="5 7" id="KW-0413">Isomerase</keyword>
<evidence type="ECO:0000256" key="1">
    <source>
        <dbReference type="ARBA" id="ARBA00001933"/>
    </source>
</evidence>
<evidence type="ECO:0000256" key="4">
    <source>
        <dbReference type="ARBA" id="ARBA00022898"/>
    </source>
</evidence>
<comment type="similarity">
    <text evidence="3 7">Belongs to the class-III pyridoxal-phosphate-dependent aminotransferase family. HemL subfamily.</text>
</comment>
<comment type="cofactor">
    <cofactor evidence="1 7">
        <name>pyridoxal 5'-phosphate</name>
        <dbReference type="ChEBI" id="CHEBI:597326"/>
    </cofactor>
</comment>
<organism evidence="8">
    <name type="scientific">uncultured Desulfobacterium sp</name>
    <dbReference type="NCBI Taxonomy" id="201089"/>
    <lineage>
        <taxon>Bacteria</taxon>
        <taxon>Pseudomonadati</taxon>
        <taxon>Thermodesulfobacteriota</taxon>
        <taxon>Desulfobacteria</taxon>
        <taxon>Desulfobacterales</taxon>
        <taxon>Desulfobacteriaceae</taxon>
        <taxon>Desulfobacterium</taxon>
        <taxon>environmental samples</taxon>
    </lineage>
</organism>
<evidence type="ECO:0000256" key="5">
    <source>
        <dbReference type="ARBA" id="ARBA00023235"/>
    </source>
</evidence>
<dbReference type="InterPro" id="IPR005814">
    <property type="entry name" value="Aminotrans_3"/>
</dbReference>
<dbReference type="PROSITE" id="PS00600">
    <property type="entry name" value="AA_TRANSFER_CLASS_3"/>
    <property type="match status" value="1"/>
</dbReference>
<dbReference type="EC" id="5.4.3.8" evidence="7"/>
<dbReference type="AlphaFoldDB" id="A0A445MZE3"/>
<dbReference type="InterPro" id="IPR015424">
    <property type="entry name" value="PyrdxlP-dep_Trfase"/>
</dbReference>
<dbReference type="InterPro" id="IPR049704">
    <property type="entry name" value="Aminotrans_3_PPA_site"/>
</dbReference>
<dbReference type="GO" id="GO:0008483">
    <property type="term" value="F:transaminase activity"/>
    <property type="evidence" value="ECO:0007669"/>
    <property type="project" value="UniProtKB-KW"/>
</dbReference>
<dbReference type="PANTHER" id="PTHR43713:SF3">
    <property type="entry name" value="GLUTAMATE-1-SEMIALDEHYDE 2,1-AMINOMUTASE 1, CHLOROPLASTIC-RELATED"/>
    <property type="match status" value="1"/>
</dbReference>
<gene>
    <name evidence="7 8" type="primary">hemL</name>
    <name evidence="8" type="ORF">PITCH_A350066</name>
</gene>
<protein>
    <recommendedName>
        <fullName evidence="7">Glutamate-1-semialdehyde 2,1-aminomutase</fullName>
        <shortName evidence="7">GSA</shortName>
        <ecNumber evidence="7">5.4.3.8</ecNumber>
    </recommendedName>
    <alternativeName>
        <fullName evidence="7">Glutamate-1-semialdehyde aminotransferase</fullName>
        <shortName evidence="7">GSA-AT</shortName>
    </alternativeName>
</protein>
<dbReference type="InterPro" id="IPR004639">
    <property type="entry name" value="4pyrrol_synth_GluAld_NH2Trfase"/>
</dbReference>
<dbReference type="GO" id="GO:0005737">
    <property type="term" value="C:cytoplasm"/>
    <property type="evidence" value="ECO:0007669"/>
    <property type="project" value="UniProtKB-SubCell"/>
</dbReference>
<dbReference type="Pfam" id="PF00202">
    <property type="entry name" value="Aminotran_3"/>
    <property type="match status" value="1"/>
</dbReference>
<evidence type="ECO:0000256" key="2">
    <source>
        <dbReference type="ARBA" id="ARBA00004819"/>
    </source>
</evidence>
<dbReference type="NCBIfam" id="TIGR00713">
    <property type="entry name" value="hemL"/>
    <property type="match status" value="1"/>
</dbReference>
<keyword evidence="8" id="KW-0032">Aminotransferase</keyword>
<dbReference type="CDD" id="cd00610">
    <property type="entry name" value="OAT_like"/>
    <property type="match status" value="1"/>
</dbReference>
<keyword evidence="7" id="KW-0963">Cytoplasm</keyword>
<dbReference type="PANTHER" id="PTHR43713">
    <property type="entry name" value="GLUTAMATE-1-SEMIALDEHYDE 2,1-AMINOMUTASE"/>
    <property type="match status" value="1"/>
</dbReference>
<dbReference type="NCBIfam" id="NF000818">
    <property type="entry name" value="PRK00062.1"/>
    <property type="match status" value="1"/>
</dbReference>
<keyword evidence="8" id="KW-0808">Transferase</keyword>
<evidence type="ECO:0000256" key="3">
    <source>
        <dbReference type="ARBA" id="ARBA00008981"/>
    </source>
</evidence>
<evidence type="ECO:0000256" key="7">
    <source>
        <dbReference type="HAMAP-Rule" id="MF_00375"/>
    </source>
</evidence>
<keyword evidence="6 7" id="KW-0627">Porphyrin biosynthesis</keyword>
<dbReference type="EMBL" id="OJIN01000176">
    <property type="protein sequence ID" value="SPD74857.1"/>
    <property type="molecule type" value="Genomic_DNA"/>
</dbReference>
<comment type="pathway">
    <text evidence="2">Porphyrin-containing compound metabolism; protoporphyrin-IX biosynthesis; 5-aminolevulinate from L-glutamyl-tRNA(Glu): step 2/2.</text>
</comment>
<dbReference type="Gene3D" id="3.90.1150.10">
    <property type="entry name" value="Aspartate Aminotransferase, domain 1"/>
    <property type="match status" value="1"/>
</dbReference>
<dbReference type="SUPFAM" id="SSF53383">
    <property type="entry name" value="PLP-dependent transferases"/>
    <property type="match status" value="1"/>
</dbReference>
<proteinExistence type="inferred from homology"/>
<dbReference type="InterPro" id="IPR015421">
    <property type="entry name" value="PyrdxlP-dep_Trfase_major"/>
</dbReference>
<dbReference type="InterPro" id="IPR015422">
    <property type="entry name" value="PyrdxlP-dep_Trfase_small"/>
</dbReference>
<dbReference type="GO" id="GO:0042286">
    <property type="term" value="F:glutamate-1-semialdehyde 2,1-aminomutase activity"/>
    <property type="evidence" value="ECO:0007669"/>
    <property type="project" value="UniProtKB-UniRule"/>
</dbReference>